<evidence type="ECO:0000313" key="2">
    <source>
        <dbReference type="Proteomes" id="UP000023464"/>
    </source>
</evidence>
<accession>A0A022PQB2</accession>
<organism evidence="1 2">
    <name type="scientific">Photorhabdus aegyptia</name>
    <dbReference type="NCBI Taxonomy" id="2805098"/>
    <lineage>
        <taxon>Bacteria</taxon>
        <taxon>Pseudomonadati</taxon>
        <taxon>Pseudomonadota</taxon>
        <taxon>Gammaproteobacteria</taxon>
        <taxon>Enterobacterales</taxon>
        <taxon>Morganellaceae</taxon>
        <taxon>Photorhabdus</taxon>
    </lineage>
</organism>
<proteinExistence type="predicted"/>
<reference evidence="1 2" key="1">
    <citation type="submission" date="2014-03" db="EMBL/GenBank/DDBJ databases">
        <title>Draft Genome of Photorhabdus luminescens BA1, an Egyptian Isolate.</title>
        <authorList>
            <person name="Ghazal S."/>
            <person name="Hurst S.G.IV."/>
            <person name="Morris K."/>
            <person name="Thomas K."/>
            <person name="Tisa L.S."/>
        </authorList>
    </citation>
    <scope>NUCLEOTIDE SEQUENCE [LARGE SCALE GENOMIC DNA]</scope>
    <source>
        <strain evidence="1 2">BA1</strain>
    </source>
</reference>
<gene>
    <name evidence="1" type="ORF">BA1DRAFT_00869</name>
</gene>
<keyword evidence="2" id="KW-1185">Reference proteome</keyword>
<dbReference type="RefSeq" id="WP_036776347.1">
    <property type="nucleotide sequence ID" value="NZ_CAWLTM010000106.1"/>
</dbReference>
<dbReference type="Proteomes" id="UP000023464">
    <property type="component" value="Unassembled WGS sequence"/>
</dbReference>
<evidence type="ECO:0000313" key="1">
    <source>
        <dbReference type="EMBL" id="EYU16585.1"/>
    </source>
</evidence>
<dbReference type="PATRIC" id="fig|1393736.3.peg.893"/>
<dbReference type="AlphaFoldDB" id="A0A022PQB2"/>
<dbReference type="EMBL" id="JFGV01000009">
    <property type="protein sequence ID" value="EYU16585.1"/>
    <property type="molecule type" value="Genomic_DNA"/>
</dbReference>
<protein>
    <submittedName>
        <fullName evidence="1">Uncharacterized protein</fullName>
    </submittedName>
</protein>
<sequence>MPIIKMKMPIEQEIYAFLKVHYRHARFEGRNGDSWGKDYSLCIVKSAYQGLEKHGYSLISNHESKSNETVYYLRTLETFSDMTSLREHVYAIPETVSIEITVPCDLTGNIERQELAQRLAHLRRKVHAMHPFCRVVVNAGEVETDVKITNATLAEDIELREDIAAKIEHWVYRLR</sequence>
<comment type="caution">
    <text evidence="1">The sequence shown here is derived from an EMBL/GenBank/DDBJ whole genome shotgun (WGS) entry which is preliminary data.</text>
</comment>
<name>A0A022PQB2_9GAMM</name>